<name>A0AAD8LW24_9APIA</name>
<feature type="region of interest" description="Disordered" evidence="1">
    <location>
        <begin position="252"/>
        <end position="278"/>
    </location>
</feature>
<reference evidence="4" key="2">
    <citation type="submission" date="2023-05" db="EMBL/GenBank/DDBJ databases">
        <authorList>
            <person name="Schelkunov M.I."/>
        </authorList>
    </citation>
    <scope>NUCLEOTIDE SEQUENCE</scope>
    <source>
        <strain evidence="4">Hsosn_3</strain>
        <tissue evidence="4">Leaf</tissue>
    </source>
</reference>
<proteinExistence type="predicted"/>
<sequence>MESVRIRLVFEDKDSLNKTQRSLGLYRSWVLVKPREFPTFSDLSAHLLTVFGLAQSCPHGLLLCMDDFVLPPFESTSILNDKDIISVKRKGGTSNGILKTCNAADSSEDFENVEEQPLDAGEPSNKKEAGSSEIESDEDAECSDNTEPSENLSPVNALHKERKASTELQSSNDQLQENIKKTEDMSNVTITTGKVPSRSARRKKAKRQWLRATANIGKRKIACKSKLPIKRKHRQAEVKNKEVIDQSKVLRQLKQSEQEEPEYKIDEEKPDEKGDGEDEFVPVVIRPGHIRFEPLEEGEIVQQNQVSVETFQWNGITSKRKGQKWGTEKISPSEMHEHQNFDHDQPNISTTEVEIPVHDPIDFDKLQPLANLPKEGDVIAYRILELSSTWTPEVSSFRVGTVSWYKPDSKEVMLMPIPEYPVIPEKLNEDAFESQPNNSLYNEDGSLQIDFSSLMDVRIVKHGNSDSSEAVADDSNGDSLKVITKKVGNSSPTNTECVLNSPKAGNGEVNLLDHFSEVLDAKKAQLYEENSWIKGSPVKSSWSYRALRGSALGPVMALLRSNNDI</sequence>
<dbReference type="InterPro" id="IPR031722">
    <property type="entry name" value="Coilin_N"/>
</dbReference>
<gene>
    <name evidence="4" type="ORF">POM88_054978</name>
</gene>
<comment type="caution">
    <text evidence="4">The sequence shown here is derived from an EMBL/GenBank/DDBJ whole genome shotgun (WGS) entry which is preliminary data.</text>
</comment>
<evidence type="ECO:0000313" key="4">
    <source>
        <dbReference type="EMBL" id="KAK1348235.1"/>
    </source>
</evidence>
<evidence type="ECO:0000259" key="3">
    <source>
        <dbReference type="Pfam" id="PF23086"/>
    </source>
</evidence>
<dbReference type="EMBL" id="JAUIZM010000149">
    <property type="protein sequence ID" value="KAK1348235.1"/>
    <property type="molecule type" value="Genomic_DNA"/>
</dbReference>
<dbReference type="GO" id="GO:0015030">
    <property type="term" value="C:Cajal body"/>
    <property type="evidence" value="ECO:0007669"/>
    <property type="project" value="TreeGrafter"/>
</dbReference>
<dbReference type="AlphaFoldDB" id="A0AAD8LW24"/>
<feature type="compositionally biased region" description="Polar residues" evidence="1">
    <location>
        <begin position="166"/>
        <end position="177"/>
    </location>
</feature>
<dbReference type="Pfam" id="PF15862">
    <property type="entry name" value="Coilin_N"/>
    <property type="match status" value="1"/>
</dbReference>
<organism evidence="4 5">
    <name type="scientific">Heracleum sosnowskyi</name>
    <dbReference type="NCBI Taxonomy" id="360622"/>
    <lineage>
        <taxon>Eukaryota</taxon>
        <taxon>Viridiplantae</taxon>
        <taxon>Streptophyta</taxon>
        <taxon>Embryophyta</taxon>
        <taxon>Tracheophyta</taxon>
        <taxon>Spermatophyta</taxon>
        <taxon>Magnoliopsida</taxon>
        <taxon>eudicotyledons</taxon>
        <taxon>Gunneridae</taxon>
        <taxon>Pentapetalae</taxon>
        <taxon>asterids</taxon>
        <taxon>campanulids</taxon>
        <taxon>Apiales</taxon>
        <taxon>Apiaceae</taxon>
        <taxon>Apioideae</taxon>
        <taxon>apioid superclade</taxon>
        <taxon>Tordylieae</taxon>
        <taxon>Tordyliinae</taxon>
        <taxon>Heracleum</taxon>
    </lineage>
</organism>
<evidence type="ECO:0000313" key="5">
    <source>
        <dbReference type="Proteomes" id="UP001237642"/>
    </source>
</evidence>
<reference evidence="4" key="1">
    <citation type="submission" date="2023-02" db="EMBL/GenBank/DDBJ databases">
        <title>Genome of toxic invasive species Heracleum sosnowskyi carries increased number of genes despite the absence of recent whole-genome duplications.</title>
        <authorList>
            <person name="Schelkunov M."/>
            <person name="Shtratnikova V."/>
            <person name="Makarenko M."/>
            <person name="Klepikova A."/>
            <person name="Omelchenko D."/>
            <person name="Novikova G."/>
            <person name="Obukhova E."/>
            <person name="Bogdanov V."/>
            <person name="Penin A."/>
            <person name="Logacheva M."/>
        </authorList>
    </citation>
    <scope>NUCLEOTIDE SEQUENCE</scope>
    <source>
        <strain evidence="4">Hsosn_3</strain>
        <tissue evidence="4">Leaf</tissue>
    </source>
</reference>
<accession>A0AAD8LW24</accession>
<dbReference type="InterPro" id="IPR056398">
    <property type="entry name" value="Tudor_Coilin"/>
</dbReference>
<evidence type="ECO:0000259" key="2">
    <source>
        <dbReference type="Pfam" id="PF15862"/>
    </source>
</evidence>
<keyword evidence="5" id="KW-1185">Reference proteome</keyword>
<feature type="compositionally biased region" description="Basic and acidic residues" evidence="1">
    <location>
        <begin position="254"/>
        <end position="273"/>
    </location>
</feature>
<feature type="compositionally biased region" description="Acidic residues" evidence="1">
    <location>
        <begin position="106"/>
        <end position="117"/>
    </location>
</feature>
<protein>
    <submittedName>
        <fullName evidence="4">Coilin</fullName>
    </submittedName>
</protein>
<feature type="compositionally biased region" description="Acidic residues" evidence="1">
    <location>
        <begin position="134"/>
        <end position="144"/>
    </location>
</feature>
<feature type="domain" description="Coilin N-terminal" evidence="2">
    <location>
        <begin position="4"/>
        <end position="181"/>
    </location>
</feature>
<dbReference type="PANTHER" id="PTHR15197:SF0">
    <property type="entry name" value="COILIN"/>
    <property type="match status" value="1"/>
</dbReference>
<dbReference type="Proteomes" id="UP001237642">
    <property type="component" value="Unassembled WGS sequence"/>
</dbReference>
<dbReference type="PANTHER" id="PTHR15197">
    <property type="entry name" value="COILIN P80"/>
    <property type="match status" value="1"/>
</dbReference>
<dbReference type="GO" id="GO:0030619">
    <property type="term" value="F:U1 snRNA binding"/>
    <property type="evidence" value="ECO:0007669"/>
    <property type="project" value="TreeGrafter"/>
</dbReference>
<feature type="domain" description="Coilin tudor" evidence="3">
    <location>
        <begin position="359"/>
        <end position="463"/>
    </location>
</feature>
<feature type="region of interest" description="Disordered" evidence="1">
    <location>
        <begin position="106"/>
        <end position="181"/>
    </location>
</feature>
<dbReference type="InterPro" id="IPR024822">
    <property type="entry name" value="Coilin"/>
</dbReference>
<dbReference type="GO" id="GO:0030620">
    <property type="term" value="F:U2 snRNA binding"/>
    <property type="evidence" value="ECO:0007669"/>
    <property type="project" value="TreeGrafter"/>
</dbReference>
<dbReference type="Pfam" id="PF23086">
    <property type="entry name" value="Tudor_Coilin"/>
    <property type="match status" value="1"/>
</dbReference>
<evidence type="ECO:0000256" key="1">
    <source>
        <dbReference type="SAM" id="MobiDB-lite"/>
    </source>
</evidence>
<dbReference type="GO" id="GO:0000387">
    <property type="term" value="P:spliceosomal snRNP assembly"/>
    <property type="evidence" value="ECO:0007669"/>
    <property type="project" value="TreeGrafter"/>
</dbReference>
<feature type="compositionally biased region" description="Polar residues" evidence="1">
    <location>
        <begin position="145"/>
        <end position="154"/>
    </location>
</feature>